<dbReference type="GO" id="GO:0006094">
    <property type="term" value="P:gluconeogenesis"/>
    <property type="evidence" value="ECO:0007669"/>
    <property type="project" value="UniProtKB-UniRule"/>
</dbReference>
<keyword evidence="7 11" id="KW-0067">ATP-binding</keyword>
<evidence type="ECO:0000313" key="12">
    <source>
        <dbReference type="EMBL" id="SDS94925.1"/>
    </source>
</evidence>
<dbReference type="NCBIfam" id="NF006821">
    <property type="entry name" value="PRK09344.1-3"/>
    <property type="match status" value="1"/>
</dbReference>
<evidence type="ECO:0000256" key="11">
    <source>
        <dbReference type="HAMAP-Rule" id="MF_00453"/>
    </source>
</evidence>
<reference evidence="13" key="1">
    <citation type="submission" date="2016-10" db="EMBL/GenBank/DDBJ databases">
        <authorList>
            <person name="Varghese N."/>
            <person name="Submissions S."/>
        </authorList>
    </citation>
    <scope>NUCLEOTIDE SEQUENCE [LARGE SCALE GENOMIC DNA]</scope>
    <source>
        <strain evidence="13">KCTC 32247</strain>
    </source>
</reference>
<feature type="binding site" evidence="11">
    <location>
        <position position="204"/>
    </location>
    <ligand>
        <name>ATP</name>
        <dbReference type="ChEBI" id="CHEBI:30616"/>
    </ligand>
</feature>
<keyword evidence="5 11" id="KW-0547">Nucleotide-binding</keyword>
<dbReference type="InterPro" id="IPR001272">
    <property type="entry name" value="PEP_carboxykinase_ATP"/>
</dbReference>
<keyword evidence="6 11" id="KW-0210">Decarboxylase</keyword>
<dbReference type="GO" id="GO:0004612">
    <property type="term" value="F:phosphoenolpyruvate carboxykinase (ATP) activity"/>
    <property type="evidence" value="ECO:0007669"/>
    <property type="project" value="UniProtKB-UniRule"/>
</dbReference>
<evidence type="ECO:0000256" key="4">
    <source>
        <dbReference type="ARBA" id="ARBA00022432"/>
    </source>
</evidence>
<evidence type="ECO:0000256" key="5">
    <source>
        <dbReference type="ARBA" id="ARBA00022741"/>
    </source>
</evidence>
<dbReference type="EMBL" id="LT629751">
    <property type="protein sequence ID" value="SDS94925.1"/>
    <property type="molecule type" value="Genomic_DNA"/>
</dbReference>
<dbReference type="GO" id="GO:0016301">
    <property type="term" value="F:kinase activity"/>
    <property type="evidence" value="ECO:0007669"/>
    <property type="project" value="UniProtKB-KW"/>
</dbReference>
<dbReference type="HAMAP" id="MF_00453">
    <property type="entry name" value="PEPCK_ATP"/>
    <property type="match status" value="1"/>
</dbReference>
<comment type="caution">
    <text evidence="11">Lacks conserved residue(s) required for the propagation of feature annotation.</text>
</comment>
<dbReference type="CDD" id="cd00484">
    <property type="entry name" value="PEPCK_ATP"/>
    <property type="match status" value="1"/>
</dbReference>
<evidence type="ECO:0000256" key="7">
    <source>
        <dbReference type="ARBA" id="ARBA00022840"/>
    </source>
</evidence>
<dbReference type="SUPFAM" id="SSF53795">
    <property type="entry name" value="PEP carboxykinase-like"/>
    <property type="match status" value="1"/>
</dbReference>
<name>A0A1H1WD29_9PSED</name>
<organism evidence="12 13">
    <name type="scientific">Pseudomonas oryzae</name>
    <dbReference type="NCBI Taxonomy" id="1392877"/>
    <lineage>
        <taxon>Bacteria</taxon>
        <taxon>Pseudomonadati</taxon>
        <taxon>Pseudomonadota</taxon>
        <taxon>Gammaproteobacteria</taxon>
        <taxon>Pseudomonadales</taxon>
        <taxon>Pseudomonadaceae</taxon>
        <taxon>Pseudomonas</taxon>
    </lineage>
</organism>
<dbReference type="EC" id="4.1.1.49" evidence="3 11"/>
<protein>
    <recommendedName>
        <fullName evidence="3 11">Phosphoenolpyruvate carboxykinase (ATP)</fullName>
        <shortName evidence="11">PCK</shortName>
        <shortName evidence="11">PEP carboxykinase</shortName>
        <shortName evidence="11">PEPCK</shortName>
        <ecNumber evidence="3 11">4.1.1.49</ecNumber>
    </recommendedName>
</protein>
<dbReference type="Gene3D" id="3.90.228.20">
    <property type="match status" value="1"/>
</dbReference>
<dbReference type="SUPFAM" id="SSF68923">
    <property type="entry name" value="PEP carboxykinase N-terminal domain"/>
    <property type="match status" value="1"/>
</dbReference>
<evidence type="ECO:0000256" key="9">
    <source>
        <dbReference type="ARBA" id="ARBA00023239"/>
    </source>
</evidence>
<dbReference type="PIRSF" id="PIRSF006294">
    <property type="entry name" value="PEP_crbxkin"/>
    <property type="match status" value="1"/>
</dbReference>
<comment type="pathway">
    <text evidence="1 11">Carbohydrate biosynthesis; gluconeogenesis.</text>
</comment>
<dbReference type="InterPro" id="IPR015994">
    <property type="entry name" value="PEPCK_ATP_CS"/>
</dbReference>
<comment type="cofactor">
    <cofactor evidence="11">
        <name>Mn(2+)</name>
        <dbReference type="ChEBI" id="CHEBI:29035"/>
    </cofactor>
    <text evidence="11">Binds 1 Mn(2+) ion per subunit.</text>
</comment>
<keyword evidence="11" id="KW-0963">Cytoplasm</keyword>
<accession>A0A1H1WD29</accession>
<feature type="binding site" evidence="11">
    <location>
        <position position="241"/>
    </location>
    <ligand>
        <name>Mn(2+)</name>
        <dbReference type="ChEBI" id="CHEBI:29035"/>
    </ligand>
</feature>
<comment type="subcellular location">
    <subcellularLocation>
        <location evidence="11">Cytoplasm</location>
    </subcellularLocation>
</comment>
<feature type="binding site" evidence="11">
    <location>
        <position position="204"/>
    </location>
    <ligand>
        <name>Mn(2+)</name>
        <dbReference type="ChEBI" id="CHEBI:29035"/>
    </ligand>
</feature>
<dbReference type="AlphaFoldDB" id="A0A1H1WD29"/>
<dbReference type="Pfam" id="PF01293">
    <property type="entry name" value="PEPCK_ATP"/>
    <property type="match status" value="1"/>
</dbReference>
<gene>
    <name evidence="11" type="primary">pckA</name>
    <name evidence="12" type="ORF">SAMN05216221_3051</name>
</gene>
<proteinExistence type="inferred from homology"/>
<dbReference type="InterPro" id="IPR013035">
    <property type="entry name" value="PEP_carboxykinase_C"/>
</dbReference>
<comment type="similarity">
    <text evidence="2 11">Belongs to the phosphoenolpyruvate carboxykinase (ATP) family.</text>
</comment>
<dbReference type="STRING" id="1392877.SAMN05216221_3051"/>
<dbReference type="NCBIfam" id="NF006823">
    <property type="entry name" value="PRK09344.1-5"/>
    <property type="match status" value="1"/>
</dbReference>
<feature type="binding site" evidence="11">
    <location>
        <position position="45"/>
    </location>
    <ligand>
        <name>substrate</name>
    </ligand>
</feature>
<feature type="binding site" evidence="11">
    <location>
        <position position="185"/>
    </location>
    <ligand>
        <name>Mn(2+)</name>
        <dbReference type="ChEBI" id="CHEBI:29035"/>
    </ligand>
</feature>
<dbReference type="Proteomes" id="UP000243359">
    <property type="component" value="Chromosome I"/>
</dbReference>
<feature type="binding site" evidence="11">
    <location>
        <position position="306"/>
    </location>
    <ligand>
        <name>substrate</name>
    </ligand>
</feature>
<feature type="binding site" evidence="11">
    <location>
        <position position="185"/>
    </location>
    <ligand>
        <name>substrate</name>
    </ligand>
</feature>
<keyword evidence="12" id="KW-0670">Pyruvate</keyword>
<feature type="binding site" evidence="11">
    <location>
        <position position="269"/>
    </location>
    <ligand>
        <name>ATP</name>
        <dbReference type="ChEBI" id="CHEBI:30616"/>
    </ligand>
</feature>
<sequence length="514" mass="56054">MTQANTAVYTDISVAELIEKAISRGEGELAANGSLVVRTGHRTGRSPMDRYIVQEQSTEAKIAWGKINRPFPEDKFDALWDRVEAYLSEREHFVSHVHVGSAEAHYLPVKMTTETAWHNLFGRCLFINPETFNPAGKGEWRILNVPSFVCEPERDGTNSDGCVILNFAQKKVLIAGMRYAGEMKKAMFSVQNFLLPEADVLPMHCAANIGEEGDVTLFFGLSGTGKTTLSADPSRYLIGDDEHGWGEGVVFNIEGGCYAKCIDLSEKNEPVIWKAIQFGAVLENVVLDERTRKPDYADASLTQNSRAAYPLEHVEKRSAENLGGEPNAVIFLTCDLTGVLPPVSILNNEQAAYHFLSGYTALVGSTEMGSGTGIKSTFSTCFGAPFFPRPAGEYAELLIKRIKAFGSKVYLVNTGWTGGGYGVGKRFNIPTTRAVIAAIQSGALVGAETEHLPIINLDVPKAVPGVETELLNPRNTWADKSAYDEAARGLAKLFIENFTKFEVSDAIRAAGPQL</sequence>
<evidence type="ECO:0000313" key="13">
    <source>
        <dbReference type="Proteomes" id="UP000243359"/>
    </source>
</evidence>
<feature type="binding site" evidence="11">
    <location>
        <position position="432"/>
    </location>
    <ligand>
        <name>ATP</name>
        <dbReference type="ChEBI" id="CHEBI:30616"/>
    </ligand>
</feature>
<dbReference type="NCBIfam" id="NF006820">
    <property type="entry name" value="PRK09344.1-2"/>
    <property type="match status" value="1"/>
</dbReference>
<keyword evidence="8 11" id="KW-0464">Manganese</keyword>
<dbReference type="NCBIfam" id="TIGR00224">
    <property type="entry name" value="pckA"/>
    <property type="match status" value="1"/>
</dbReference>
<feature type="binding site" evidence="11">
    <location>
        <position position="306"/>
    </location>
    <ligand>
        <name>ATP</name>
        <dbReference type="ChEBI" id="CHEBI:30616"/>
    </ligand>
</feature>
<keyword evidence="13" id="KW-1185">Reference proteome</keyword>
<evidence type="ECO:0000256" key="2">
    <source>
        <dbReference type="ARBA" id="ARBA00006052"/>
    </source>
</evidence>
<keyword evidence="9 11" id="KW-0456">Lyase</keyword>
<feature type="binding site" evidence="11">
    <location>
        <position position="185"/>
    </location>
    <ligand>
        <name>ATP</name>
        <dbReference type="ChEBI" id="CHEBI:30616"/>
    </ligand>
</feature>
<dbReference type="PROSITE" id="PS00532">
    <property type="entry name" value="PEPCK_ATP"/>
    <property type="match status" value="1"/>
</dbReference>
<evidence type="ECO:0000256" key="6">
    <source>
        <dbReference type="ARBA" id="ARBA00022793"/>
    </source>
</evidence>
<dbReference type="Gene3D" id="3.40.449.10">
    <property type="entry name" value="Phosphoenolpyruvate Carboxykinase, domain 1"/>
    <property type="match status" value="1"/>
</dbReference>
<evidence type="ECO:0000256" key="3">
    <source>
        <dbReference type="ARBA" id="ARBA00012363"/>
    </source>
</evidence>
<dbReference type="GO" id="GO:0046872">
    <property type="term" value="F:metal ion binding"/>
    <property type="evidence" value="ECO:0007669"/>
    <property type="project" value="UniProtKB-KW"/>
</dbReference>
<feature type="binding site" evidence="11">
    <location>
        <position position="179"/>
    </location>
    <ligand>
        <name>substrate</name>
    </ligand>
</feature>
<dbReference type="GO" id="GO:0005829">
    <property type="term" value="C:cytosol"/>
    <property type="evidence" value="ECO:0007669"/>
    <property type="project" value="TreeGrafter"/>
</dbReference>
<dbReference type="PANTHER" id="PTHR30031:SF0">
    <property type="entry name" value="PHOSPHOENOLPYRUVATE CARBOXYKINASE (ATP)"/>
    <property type="match status" value="1"/>
</dbReference>
<keyword evidence="11" id="KW-0479">Metal-binding</keyword>
<dbReference type="OrthoDB" id="9806325at2"/>
<dbReference type="GO" id="GO:0005524">
    <property type="term" value="F:ATP binding"/>
    <property type="evidence" value="ECO:0007669"/>
    <property type="project" value="UniProtKB-UniRule"/>
</dbReference>
<feature type="binding site" evidence="11">
    <location>
        <begin position="220"/>
        <end position="228"/>
    </location>
    <ligand>
        <name>ATP</name>
        <dbReference type="ChEBI" id="CHEBI:30616"/>
    </ligand>
</feature>
<evidence type="ECO:0000256" key="8">
    <source>
        <dbReference type="ARBA" id="ARBA00023211"/>
    </source>
</evidence>
<evidence type="ECO:0000256" key="1">
    <source>
        <dbReference type="ARBA" id="ARBA00004742"/>
    </source>
</evidence>
<dbReference type="RefSeq" id="WP_090349805.1">
    <property type="nucleotide sequence ID" value="NZ_LT629751.1"/>
</dbReference>
<keyword evidence="12" id="KW-0808">Transferase</keyword>
<keyword evidence="4 11" id="KW-0312">Gluconeogenesis</keyword>
<comment type="subunit">
    <text evidence="11">Monomer.</text>
</comment>
<evidence type="ECO:0000256" key="10">
    <source>
        <dbReference type="ARBA" id="ARBA00047371"/>
    </source>
</evidence>
<dbReference type="InterPro" id="IPR008210">
    <property type="entry name" value="PEP_carboxykinase_N"/>
</dbReference>
<dbReference type="Gene3D" id="2.170.8.10">
    <property type="entry name" value="Phosphoenolpyruvate Carboxykinase, domain 2"/>
    <property type="match status" value="1"/>
</dbReference>
<keyword evidence="12" id="KW-0418">Kinase</keyword>
<comment type="catalytic activity">
    <reaction evidence="10 11">
        <text>oxaloacetate + ATP = phosphoenolpyruvate + ADP + CO2</text>
        <dbReference type="Rhea" id="RHEA:18617"/>
        <dbReference type="ChEBI" id="CHEBI:16452"/>
        <dbReference type="ChEBI" id="CHEBI:16526"/>
        <dbReference type="ChEBI" id="CHEBI:30616"/>
        <dbReference type="ChEBI" id="CHEBI:58702"/>
        <dbReference type="ChEBI" id="CHEBI:456216"/>
        <dbReference type="EC" id="4.1.1.49"/>
    </reaction>
</comment>
<dbReference type="FunFam" id="2.170.8.10:FF:000001">
    <property type="entry name" value="Phosphoenolpyruvate carboxykinase (ATP)"/>
    <property type="match status" value="1"/>
</dbReference>
<comment type="function">
    <text evidence="11">Involved in the gluconeogenesis. Catalyzes the conversion of oxaloacetate (OAA) to phosphoenolpyruvate (PEP) through direct phosphoryl transfer between the nucleoside triphosphate and OAA.</text>
</comment>
<dbReference type="UniPathway" id="UPA00138"/>
<dbReference type="PANTHER" id="PTHR30031">
    <property type="entry name" value="PHOSPHOENOLPYRUVATE CARBOXYKINASE ATP"/>
    <property type="match status" value="1"/>
</dbReference>